<keyword evidence="2" id="KW-1185">Reference proteome</keyword>
<evidence type="ECO:0000313" key="1">
    <source>
        <dbReference type="EMBL" id="KAL0465774.1"/>
    </source>
</evidence>
<organism evidence="1 2">
    <name type="scientific">Neurospora intermedia</name>
    <dbReference type="NCBI Taxonomy" id="5142"/>
    <lineage>
        <taxon>Eukaryota</taxon>
        <taxon>Fungi</taxon>
        <taxon>Dikarya</taxon>
        <taxon>Ascomycota</taxon>
        <taxon>Pezizomycotina</taxon>
        <taxon>Sordariomycetes</taxon>
        <taxon>Sordariomycetidae</taxon>
        <taxon>Sordariales</taxon>
        <taxon>Sordariaceae</taxon>
        <taxon>Neurospora</taxon>
    </lineage>
</organism>
<proteinExistence type="predicted"/>
<gene>
    <name evidence="1" type="ORF">QR685DRAFT_575842</name>
</gene>
<dbReference type="Proteomes" id="UP001451303">
    <property type="component" value="Unassembled WGS sequence"/>
</dbReference>
<name>A0ABR3CZC6_NEUIN</name>
<comment type="caution">
    <text evidence="1">The sequence shown here is derived from an EMBL/GenBank/DDBJ whole genome shotgun (WGS) entry which is preliminary data.</text>
</comment>
<dbReference type="EMBL" id="JAVLET010000015">
    <property type="protein sequence ID" value="KAL0465774.1"/>
    <property type="molecule type" value="Genomic_DNA"/>
</dbReference>
<sequence>MSDNPFPFSLSPPRFLLINQQALFARPNLEYERQGHSRALLPKTRSRCRGGSKVDDMHFVPDEVMAGPKAADHLIPSHAVNSLIRRSNK</sequence>
<accession>A0ABR3CZC6</accession>
<protein>
    <submittedName>
        <fullName evidence="1">Uncharacterized protein</fullName>
    </submittedName>
</protein>
<evidence type="ECO:0000313" key="2">
    <source>
        <dbReference type="Proteomes" id="UP001451303"/>
    </source>
</evidence>
<reference evidence="1 2" key="1">
    <citation type="submission" date="2023-09" db="EMBL/GenBank/DDBJ databases">
        <title>Multi-omics analysis of a traditional fermented food reveals byproduct-associated fungal strains for waste-to-food upcycling.</title>
        <authorList>
            <consortium name="Lawrence Berkeley National Laboratory"/>
            <person name="Rekdal V.M."/>
            <person name="Villalobos-Escobedo J.M."/>
            <person name="Rodriguez-Valeron N."/>
            <person name="Garcia M.O."/>
            <person name="Vasquez D.P."/>
            <person name="Damayanti I."/>
            <person name="Sorensen P.M."/>
            <person name="Baidoo E.E."/>
            <person name="De Carvalho A.C."/>
            <person name="Riley R."/>
            <person name="Lipzen A."/>
            <person name="He G."/>
            <person name="Yan M."/>
            <person name="Haridas S."/>
            <person name="Daum C."/>
            <person name="Yoshinaga Y."/>
            <person name="Ng V."/>
            <person name="Grigoriev I.V."/>
            <person name="Munk R."/>
            <person name="Nuraida L."/>
            <person name="Wijaya C.H."/>
            <person name="Morales P.-C."/>
            <person name="Keasling J.D."/>
        </authorList>
    </citation>
    <scope>NUCLEOTIDE SEQUENCE [LARGE SCALE GENOMIC DNA]</scope>
    <source>
        <strain evidence="1 2">FGSC 2613</strain>
    </source>
</reference>